<proteinExistence type="predicted"/>
<evidence type="ECO:0000313" key="1">
    <source>
        <dbReference type="EMBL" id="KAB2330682.1"/>
    </source>
</evidence>
<gene>
    <name evidence="1" type="ORF">F7732_18735</name>
</gene>
<accession>A0A7V7UTQ7</accession>
<dbReference type="GO" id="GO:0005829">
    <property type="term" value="C:cytosol"/>
    <property type="evidence" value="ECO:0007669"/>
    <property type="project" value="TreeGrafter"/>
</dbReference>
<dbReference type="GO" id="GO:0003700">
    <property type="term" value="F:DNA-binding transcription factor activity"/>
    <property type="evidence" value="ECO:0007669"/>
    <property type="project" value="TreeGrafter"/>
</dbReference>
<dbReference type="Proteomes" id="UP000441354">
    <property type="component" value="Unassembled WGS sequence"/>
</dbReference>
<dbReference type="SUPFAM" id="SSF46785">
    <property type="entry name" value="Winged helix' DNA-binding domain"/>
    <property type="match status" value="1"/>
</dbReference>
<dbReference type="InterPro" id="IPR036390">
    <property type="entry name" value="WH_DNA-bd_sf"/>
</dbReference>
<dbReference type="EMBL" id="WBOT01000007">
    <property type="protein sequence ID" value="KAB2330682.1"/>
    <property type="molecule type" value="Genomic_DNA"/>
</dbReference>
<keyword evidence="2" id="KW-1185">Reference proteome</keyword>
<protein>
    <submittedName>
        <fullName evidence="1">Rrf2 family transcriptional regulator</fullName>
    </submittedName>
</protein>
<dbReference type="PANTHER" id="PTHR33221:SF9">
    <property type="entry name" value="RRF2 FAMILY PROTEIN"/>
    <property type="match status" value="1"/>
</dbReference>
<name>A0A7V7UTQ7_9BACI</name>
<evidence type="ECO:0000313" key="2">
    <source>
        <dbReference type="Proteomes" id="UP000441354"/>
    </source>
</evidence>
<dbReference type="Gene3D" id="1.10.10.10">
    <property type="entry name" value="Winged helix-like DNA-binding domain superfamily/Winged helix DNA-binding domain"/>
    <property type="match status" value="1"/>
</dbReference>
<dbReference type="RefSeq" id="WP_151575610.1">
    <property type="nucleotide sequence ID" value="NZ_WBOT01000007.1"/>
</dbReference>
<dbReference type="InterPro" id="IPR036388">
    <property type="entry name" value="WH-like_DNA-bd_sf"/>
</dbReference>
<dbReference type="PANTHER" id="PTHR33221">
    <property type="entry name" value="WINGED HELIX-TURN-HELIX TRANSCRIPTIONAL REGULATOR, RRF2 FAMILY"/>
    <property type="match status" value="1"/>
</dbReference>
<dbReference type="OrthoDB" id="9808360at2"/>
<sequence length="146" mass="16059">MKFSKATNYALHSMVFLAVIPSGKTIGVKSLAEVQKVSPTYLSKVLTNLVKAGFVESVTGVNGGYKLIKDPKEITFLDVIQAIEGKASFFQCGLENNIHDRRNCMIENVMNEAEQKMEEHLTLNTVAGVAEKVNNDMITRIHTAAN</sequence>
<dbReference type="PROSITE" id="PS51197">
    <property type="entry name" value="HTH_RRF2_2"/>
    <property type="match status" value="1"/>
</dbReference>
<comment type="caution">
    <text evidence="1">The sequence shown here is derived from an EMBL/GenBank/DDBJ whole genome shotgun (WGS) entry which is preliminary data.</text>
</comment>
<reference evidence="1 2" key="1">
    <citation type="journal article" date="2014" name="Arch. Microbiol.">
        <title>Bacillus mesophilum sp. nov., strain IITR-54T, a novel 4-chlorobiphenyl dechlorinating bacterium.</title>
        <authorList>
            <person name="Manickam N."/>
            <person name="Singh N.K."/>
            <person name="Bajaj A."/>
            <person name="Kumar R.M."/>
            <person name="Kaur G."/>
            <person name="Kaur N."/>
            <person name="Bala M."/>
            <person name="Kumar A."/>
            <person name="Mayilraj S."/>
        </authorList>
    </citation>
    <scope>NUCLEOTIDE SEQUENCE [LARGE SCALE GENOMIC DNA]</scope>
    <source>
        <strain evidence="1 2">IITR-54</strain>
    </source>
</reference>
<organism evidence="1 2">
    <name type="scientific">Bacillus mesophilum</name>
    <dbReference type="NCBI Taxonomy" id="1071718"/>
    <lineage>
        <taxon>Bacteria</taxon>
        <taxon>Bacillati</taxon>
        <taxon>Bacillota</taxon>
        <taxon>Bacilli</taxon>
        <taxon>Bacillales</taxon>
        <taxon>Bacillaceae</taxon>
        <taxon>Bacillus</taxon>
    </lineage>
</organism>
<dbReference type="NCBIfam" id="TIGR00738">
    <property type="entry name" value="rrf2_super"/>
    <property type="match status" value="1"/>
</dbReference>
<dbReference type="AlphaFoldDB" id="A0A7V7UTQ7"/>
<dbReference type="InterPro" id="IPR000944">
    <property type="entry name" value="Tscrpt_reg_Rrf2"/>
</dbReference>
<dbReference type="Pfam" id="PF02082">
    <property type="entry name" value="Rrf2"/>
    <property type="match status" value="1"/>
</dbReference>